<dbReference type="KEGG" id="sbar:H5V43_03990"/>
<proteinExistence type="predicted"/>
<organism evidence="1 2">
    <name type="scientific">Sphingobium fuliginis (strain ATCC 27551)</name>
    <dbReference type="NCBI Taxonomy" id="336203"/>
    <lineage>
        <taxon>Bacteria</taxon>
        <taxon>Pseudomonadati</taxon>
        <taxon>Pseudomonadota</taxon>
        <taxon>Alphaproteobacteria</taxon>
        <taxon>Sphingomonadales</taxon>
        <taxon>Sphingomonadaceae</taxon>
        <taxon>Sphingobium</taxon>
    </lineage>
</organism>
<sequence length="66" mass="7122">MIDPETEYLMARAKQEAAMAVEAKHPAAAAVHRGLSLRYSARAVMDLAEGSADRIESRRDGPVEPG</sequence>
<dbReference type="EMBL" id="CP060035">
    <property type="protein sequence ID" value="QOT72315.1"/>
    <property type="molecule type" value="Genomic_DNA"/>
</dbReference>
<protein>
    <submittedName>
        <fullName evidence="1">Uncharacterized protein</fullName>
    </submittedName>
</protein>
<dbReference type="RefSeq" id="WP_025546440.1">
    <property type="nucleotide sequence ID" value="NZ_BATN01000001.1"/>
</dbReference>
<evidence type="ECO:0000313" key="2">
    <source>
        <dbReference type="Proteomes" id="UP000593663"/>
    </source>
</evidence>
<dbReference type="Proteomes" id="UP000593663">
    <property type="component" value="Chromosome 1"/>
</dbReference>
<accession>A0A7M2GIS3</accession>
<gene>
    <name evidence="1" type="ORF">H5V43_03990</name>
</gene>
<evidence type="ECO:0000313" key="1">
    <source>
        <dbReference type="EMBL" id="QOT72315.1"/>
    </source>
</evidence>
<name>A0A7M2GIS3_SPHSA</name>
<reference evidence="2" key="1">
    <citation type="submission" date="2020-08" db="EMBL/GenBank/DDBJ databases">
        <title>Complete genome sequence of Sphingobium barthaii strain KK22, a high-molecular-weight polycyclic aromatic hydrocarbon-degrading soil bacterium.</title>
        <authorList>
            <person name="Mori J.F."/>
            <person name="Kanaly R.A."/>
        </authorList>
    </citation>
    <scope>NUCLEOTIDE SEQUENCE [LARGE SCALE GENOMIC DNA]</scope>
    <source>
        <strain evidence="2">KK22</strain>
    </source>
</reference>
<dbReference type="AlphaFoldDB" id="A0A7M2GIS3"/>